<protein>
    <submittedName>
        <fullName evidence="2">Uncharacterized protein</fullName>
    </submittedName>
</protein>
<evidence type="ECO:0000313" key="3">
    <source>
        <dbReference type="Proteomes" id="UP000510686"/>
    </source>
</evidence>
<dbReference type="Proteomes" id="UP000510686">
    <property type="component" value="Chromosome 5"/>
</dbReference>
<feature type="region of interest" description="Disordered" evidence="1">
    <location>
        <begin position="20"/>
        <end position="40"/>
    </location>
</feature>
<organism evidence="2 3">
    <name type="scientific">Metarhizium brunneum</name>
    <dbReference type="NCBI Taxonomy" id="500148"/>
    <lineage>
        <taxon>Eukaryota</taxon>
        <taxon>Fungi</taxon>
        <taxon>Dikarya</taxon>
        <taxon>Ascomycota</taxon>
        <taxon>Pezizomycotina</taxon>
        <taxon>Sordariomycetes</taxon>
        <taxon>Hypocreomycetidae</taxon>
        <taxon>Hypocreales</taxon>
        <taxon>Clavicipitaceae</taxon>
        <taxon>Metarhizium</taxon>
    </lineage>
</organism>
<evidence type="ECO:0000256" key="1">
    <source>
        <dbReference type="SAM" id="MobiDB-lite"/>
    </source>
</evidence>
<sequence length="40" mass="4486">MAGGSTTTYIAWDPAPFRRRHNNTAQQPGNWVELDRVIGT</sequence>
<dbReference type="AlphaFoldDB" id="A0A7D5V126"/>
<gene>
    <name evidence="2" type="ORF">G6M90_00g086850</name>
</gene>
<dbReference type="EMBL" id="CP058936">
    <property type="protein sequence ID" value="QLI71898.1"/>
    <property type="molecule type" value="Genomic_DNA"/>
</dbReference>
<dbReference type="GeneID" id="90968090"/>
<name>A0A7D5V126_9HYPO</name>
<dbReference type="KEGG" id="mbrn:90968090"/>
<evidence type="ECO:0000313" key="2">
    <source>
        <dbReference type="EMBL" id="QLI71898.1"/>
    </source>
</evidence>
<dbReference type="RefSeq" id="XP_065987345.1">
    <property type="nucleotide sequence ID" value="XM_066131297.1"/>
</dbReference>
<proteinExistence type="predicted"/>
<reference evidence="2 3" key="1">
    <citation type="submission" date="2020-07" db="EMBL/GenBank/DDBJ databases">
        <title>Telomere length de novo assembly of all 7 chromosomes of the fungus, Metarhizium brunneum, using a novel assembly pipeline.</title>
        <authorList>
            <person name="Saud z."/>
            <person name="Kortsinoglou A."/>
            <person name="Kouvelis V.N."/>
            <person name="Butt T.M."/>
        </authorList>
    </citation>
    <scope>NUCLEOTIDE SEQUENCE [LARGE SCALE GENOMIC DNA]</scope>
    <source>
        <strain evidence="2 3">4556</strain>
    </source>
</reference>
<keyword evidence="3" id="KW-1185">Reference proteome</keyword>
<accession>A0A7D5V126</accession>